<protein>
    <submittedName>
        <fullName evidence="1">Uncharacterized protein</fullName>
    </submittedName>
</protein>
<evidence type="ECO:0000313" key="2">
    <source>
        <dbReference type="Proteomes" id="UP000288168"/>
    </source>
</evidence>
<comment type="caution">
    <text evidence="1">The sequence shown here is derived from an EMBL/GenBank/DDBJ whole genome shotgun (WGS) entry which is preliminary data.</text>
</comment>
<proteinExistence type="predicted"/>
<reference evidence="1 2" key="1">
    <citation type="submission" date="2017-06" db="EMBL/GenBank/DDBJ databases">
        <title>Comparative genomic analysis of Ambrosia Fusariam Clade fungi.</title>
        <authorList>
            <person name="Stajich J.E."/>
            <person name="Carrillo J."/>
            <person name="Kijimoto T."/>
            <person name="Eskalen A."/>
            <person name="O'Donnell K."/>
            <person name="Kasson M."/>
        </authorList>
    </citation>
    <scope>NUCLEOTIDE SEQUENCE [LARGE SCALE GENOMIC DNA]</scope>
    <source>
        <strain evidence="1 2">NRRL62584</strain>
    </source>
</reference>
<keyword evidence="2" id="KW-1185">Reference proteome</keyword>
<sequence>MLQGDRRRSELPTVCWAAPGGGPLSSILAGADSWRSLIGEPLASIPEYGTILWEIIQWGCHPDNQAKFEDALHQPGGWEGWAQYEIASWINRRFYVGANFAGPQPEREVHIYQNRPRDKADIAVMDDGSMFLKEETVVVELKCESWNNPKFKDDVDKDVDKIKDAVFKLPNVRAYAVALTLSEDGEEAMRDLGCMTKLVVPRDLRNFQAPFDLWYYEREP</sequence>
<dbReference type="OrthoDB" id="4398476at2759"/>
<name>A0A428Q279_9HYPO</name>
<gene>
    <name evidence="1" type="ORF">CEP54_007263</name>
</gene>
<evidence type="ECO:0000313" key="1">
    <source>
        <dbReference type="EMBL" id="RSL59339.1"/>
    </source>
</evidence>
<organism evidence="1 2">
    <name type="scientific">Fusarium duplospermum</name>
    <dbReference type="NCBI Taxonomy" id="1325734"/>
    <lineage>
        <taxon>Eukaryota</taxon>
        <taxon>Fungi</taxon>
        <taxon>Dikarya</taxon>
        <taxon>Ascomycota</taxon>
        <taxon>Pezizomycotina</taxon>
        <taxon>Sordariomycetes</taxon>
        <taxon>Hypocreomycetidae</taxon>
        <taxon>Hypocreales</taxon>
        <taxon>Nectriaceae</taxon>
        <taxon>Fusarium</taxon>
        <taxon>Fusarium solani species complex</taxon>
    </lineage>
</organism>
<dbReference type="Proteomes" id="UP000288168">
    <property type="component" value="Unassembled WGS sequence"/>
</dbReference>
<dbReference type="EMBL" id="NKCI01000066">
    <property type="protein sequence ID" value="RSL59339.1"/>
    <property type="molecule type" value="Genomic_DNA"/>
</dbReference>
<accession>A0A428Q279</accession>
<dbReference type="AlphaFoldDB" id="A0A428Q279"/>